<dbReference type="InterPro" id="IPR028090">
    <property type="entry name" value="JAB_dom_prok"/>
</dbReference>
<name>A0ABR9FFN0_9GAMM</name>
<dbReference type="Pfam" id="PF14464">
    <property type="entry name" value="Prok-JAB"/>
    <property type="match status" value="1"/>
</dbReference>
<evidence type="ECO:0000256" key="5">
    <source>
        <dbReference type="ARBA" id="ARBA00023049"/>
    </source>
</evidence>
<keyword evidence="5" id="KW-0482">Metalloprotease</keyword>
<keyword evidence="3" id="KW-0378">Hydrolase</keyword>
<evidence type="ECO:0000256" key="1">
    <source>
        <dbReference type="ARBA" id="ARBA00022670"/>
    </source>
</evidence>
<dbReference type="SUPFAM" id="SSF102712">
    <property type="entry name" value="JAB1/MPN domain"/>
    <property type="match status" value="1"/>
</dbReference>
<sequence>MIETELTFTDSQGRLLVVLPSVLSRLLSYRQFNLSSNEAAGVLIGERRGSHLVVHQVSEPGKGDIRRRCFVDRRGPHHQVAVEGAFSRSSGRLQYLGEWHTHPEDIPSPSSTDLNSWKRYLVADEPMVLLIVGRKEIWAAKKLNAKVIPLLNIR</sequence>
<dbReference type="Gene3D" id="3.40.140.10">
    <property type="entry name" value="Cytidine Deaminase, domain 2"/>
    <property type="match status" value="1"/>
</dbReference>
<evidence type="ECO:0000256" key="4">
    <source>
        <dbReference type="ARBA" id="ARBA00022833"/>
    </source>
</evidence>
<keyword evidence="8" id="KW-1185">Reference proteome</keyword>
<comment type="caution">
    <text evidence="7">The sequence shown here is derived from an EMBL/GenBank/DDBJ whole genome shotgun (WGS) entry which is preliminary data.</text>
</comment>
<keyword evidence="4" id="KW-0862">Zinc</keyword>
<dbReference type="NCBIfam" id="TIGR02256">
    <property type="entry name" value="ICE_VC0181"/>
    <property type="match status" value="1"/>
</dbReference>
<evidence type="ECO:0000256" key="2">
    <source>
        <dbReference type="ARBA" id="ARBA00022723"/>
    </source>
</evidence>
<evidence type="ECO:0000259" key="6">
    <source>
        <dbReference type="Pfam" id="PF14464"/>
    </source>
</evidence>
<evidence type="ECO:0000256" key="3">
    <source>
        <dbReference type="ARBA" id="ARBA00022801"/>
    </source>
</evidence>
<organism evidence="7 8">
    <name type="scientific">Halomonas citrativorans</name>
    <dbReference type="NCBI Taxonomy" id="2742612"/>
    <lineage>
        <taxon>Bacteria</taxon>
        <taxon>Pseudomonadati</taxon>
        <taxon>Pseudomonadota</taxon>
        <taxon>Gammaproteobacteria</taxon>
        <taxon>Oceanospirillales</taxon>
        <taxon>Halomonadaceae</taxon>
        <taxon>Halomonas</taxon>
    </lineage>
</organism>
<accession>A0ABR9FFN0</accession>
<proteinExistence type="predicted"/>
<dbReference type="InterPro" id="IPR011952">
    <property type="entry name" value="CAP3"/>
</dbReference>
<evidence type="ECO:0000313" key="8">
    <source>
        <dbReference type="Proteomes" id="UP000754821"/>
    </source>
</evidence>
<gene>
    <name evidence="7" type="ORF">EI163_17425</name>
</gene>
<feature type="domain" description="JAB" evidence="6">
    <location>
        <begin position="34"/>
        <end position="134"/>
    </location>
</feature>
<dbReference type="PIRSF" id="PIRSF028170">
    <property type="entry name" value="CHP02256"/>
    <property type="match status" value="1"/>
</dbReference>
<keyword evidence="2" id="KW-0479">Metal-binding</keyword>
<evidence type="ECO:0000313" key="7">
    <source>
        <dbReference type="EMBL" id="MBE0405312.1"/>
    </source>
</evidence>
<protein>
    <submittedName>
        <fullName evidence="7">Mov34/MPN/PAD-1 family protein</fullName>
    </submittedName>
</protein>
<reference evidence="7 8" key="1">
    <citation type="submission" date="2020-07" db="EMBL/GenBank/DDBJ databases">
        <title>Halophilic bacteria isolated from french cheeses.</title>
        <authorList>
            <person name="Kothe C.I."/>
            <person name="Farah-Kraiem B."/>
            <person name="Renault P."/>
            <person name="Dridi B."/>
        </authorList>
    </citation>
    <scope>NUCLEOTIDE SEQUENCE [LARGE SCALE GENOMIC DNA]</scope>
    <source>
        <strain evidence="7 8">FME16</strain>
    </source>
</reference>
<dbReference type="EMBL" id="RRZC01000054">
    <property type="protein sequence ID" value="MBE0405312.1"/>
    <property type="molecule type" value="Genomic_DNA"/>
</dbReference>
<dbReference type="Proteomes" id="UP000754821">
    <property type="component" value="Unassembled WGS sequence"/>
</dbReference>
<keyword evidence="1" id="KW-0645">Protease</keyword>